<keyword evidence="2" id="KW-1185">Reference proteome</keyword>
<reference evidence="1 2" key="1">
    <citation type="journal article" date="2020" name="bioRxiv">
        <title>Sequence and annotation of 42 cannabis genomes reveals extensive copy number variation in cannabinoid synthesis and pathogen resistance genes.</title>
        <authorList>
            <person name="Mckernan K.J."/>
            <person name="Helbert Y."/>
            <person name="Kane L.T."/>
            <person name="Ebling H."/>
            <person name="Zhang L."/>
            <person name="Liu B."/>
            <person name="Eaton Z."/>
            <person name="Mclaughlin S."/>
            <person name="Kingan S."/>
            <person name="Baybayan P."/>
            <person name="Concepcion G."/>
            <person name="Jordan M."/>
            <person name="Riva A."/>
            <person name="Barbazuk W."/>
            <person name="Harkins T."/>
        </authorList>
    </citation>
    <scope>NUCLEOTIDE SEQUENCE [LARGE SCALE GENOMIC DNA]</scope>
    <source>
        <strain evidence="2">cv. Jamaican Lion 4</strain>
        <tissue evidence="1">Leaf</tissue>
    </source>
</reference>
<proteinExistence type="predicted"/>
<evidence type="ECO:0000313" key="1">
    <source>
        <dbReference type="EMBL" id="KAF4395118.1"/>
    </source>
</evidence>
<organism evidence="1 2">
    <name type="scientific">Cannabis sativa</name>
    <name type="common">Hemp</name>
    <name type="synonym">Marijuana</name>
    <dbReference type="NCBI Taxonomy" id="3483"/>
    <lineage>
        <taxon>Eukaryota</taxon>
        <taxon>Viridiplantae</taxon>
        <taxon>Streptophyta</taxon>
        <taxon>Embryophyta</taxon>
        <taxon>Tracheophyta</taxon>
        <taxon>Spermatophyta</taxon>
        <taxon>Magnoliopsida</taxon>
        <taxon>eudicotyledons</taxon>
        <taxon>Gunneridae</taxon>
        <taxon>Pentapetalae</taxon>
        <taxon>rosids</taxon>
        <taxon>fabids</taxon>
        <taxon>Rosales</taxon>
        <taxon>Cannabaceae</taxon>
        <taxon>Cannabis</taxon>
    </lineage>
</organism>
<dbReference type="Proteomes" id="UP000583929">
    <property type="component" value="Unassembled WGS sequence"/>
</dbReference>
<name>A0A7J6HKA2_CANSA</name>
<gene>
    <name evidence="1" type="ORF">G4B88_017988</name>
</gene>
<evidence type="ECO:0000313" key="2">
    <source>
        <dbReference type="Proteomes" id="UP000583929"/>
    </source>
</evidence>
<dbReference type="AlphaFoldDB" id="A0A7J6HKA2"/>
<dbReference type="EMBL" id="JAATIQ010000041">
    <property type="protein sequence ID" value="KAF4395118.1"/>
    <property type="molecule type" value="Genomic_DNA"/>
</dbReference>
<accession>A0A7J6HKA2</accession>
<sequence>MQIRQWHRFLQVNPKGKCGDIELPTMRVWHINRGEKALPLVGKIGAISPQHHSLLSSSTFVFEGSFLSSSPVVVVVVVMAAMDGSSSPPSDSNPSSNGASKFLLNLPSRGLFSSTVLSSNPYMYKKRRMNDGGGMRVYVCVHDTSPPGNRRIMKFWHETRAFYFEDF</sequence>
<protein>
    <submittedName>
        <fullName evidence="1">Uncharacterized protein</fullName>
    </submittedName>
</protein>
<comment type="caution">
    <text evidence="1">The sequence shown here is derived from an EMBL/GenBank/DDBJ whole genome shotgun (WGS) entry which is preliminary data.</text>
</comment>